<evidence type="ECO:0000256" key="1">
    <source>
        <dbReference type="ARBA" id="ARBA00001947"/>
    </source>
</evidence>
<dbReference type="Pfam" id="PF00246">
    <property type="entry name" value="Peptidase_M14"/>
    <property type="match status" value="1"/>
</dbReference>
<dbReference type="InterPro" id="IPR050821">
    <property type="entry name" value="Cytosolic_carboxypeptidase"/>
</dbReference>
<reference evidence="5 6" key="1">
    <citation type="submission" date="2019-12" db="EMBL/GenBank/DDBJ databases">
        <title>Genomic-based taxomic classification of the family Erythrobacteraceae.</title>
        <authorList>
            <person name="Xu L."/>
        </authorList>
    </citation>
    <scope>NUCLEOTIDE SEQUENCE [LARGE SCALE GENOMIC DNA]</scope>
    <source>
        <strain evidence="5 6">KCTC 52763</strain>
    </source>
</reference>
<name>A0A844ZP67_9SPHN</name>
<dbReference type="GO" id="GO:0004181">
    <property type="term" value="F:metallocarboxypeptidase activity"/>
    <property type="evidence" value="ECO:0007669"/>
    <property type="project" value="InterPro"/>
</dbReference>
<dbReference type="SUPFAM" id="SSF53187">
    <property type="entry name" value="Zn-dependent exopeptidases"/>
    <property type="match status" value="1"/>
</dbReference>
<proteinExistence type="inferred from homology"/>
<dbReference type="SMART" id="SM00631">
    <property type="entry name" value="Zn_pept"/>
    <property type="match status" value="1"/>
</dbReference>
<protein>
    <submittedName>
        <fullName evidence="5">Peptidase M14</fullName>
    </submittedName>
</protein>
<dbReference type="CDD" id="cd06237">
    <property type="entry name" value="M14_Nna1-like"/>
    <property type="match status" value="1"/>
</dbReference>
<dbReference type="PANTHER" id="PTHR12756:SF11">
    <property type="entry name" value="CYTOSOLIC CARBOXYPEPTIDASE 1"/>
    <property type="match status" value="1"/>
</dbReference>
<dbReference type="InterPro" id="IPR000834">
    <property type="entry name" value="Peptidase_M14"/>
</dbReference>
<feature type="domain" description="Peptidase M14" evidence="4">
    <location>
        <begin position="151"/>
        <end position="398"/>
    </location>
</feature>
<dbReference type="PANTHER" id="PTHR12756">
    <property type="entry name" value="CYTOSOLIC CARBOXYPEPTIDASE"/>
    <property type="match status" value="1"/>
</dbReference>
<dbReference type="OrthoDB" id="6221272at2"/>
<dbReference type="InterPro" id="IPR040626">
    <property type="entry name" value="Pepdidase_M14_N"/>
</dbReference>
<evidence type="ECO:0000256" key="2">
    <source>
        <dbReference type="PROSITE-ProRule" id="PRU01379"/>
    </source>
</evidence>
<dbReference type="Proteomes" id="UP000442714">
    <property type="component" value="Unassembled WGS sequence"/>
</dbReference>
<organism evidence="5 6">
    <name type="scientific">Pontixanthobacter aquaemixtae</name>
    <dbReference type="NCBI Taxonomy" id="1958940"/>
    <lineage>
        <taxon>Bacteria</taxon>
        <taxon>Pseudomonadati</taxon>
        <taxon>Pseudomonadota</taxon>
        <taxon>Alphaproteobacteria</taxon>
        <taxon>Sphingomonadales</taxon>
        <taxon>Erythrobacteraceae</taxon>
        <taxon>Pontixanthobacter</taxon>
    </lineage>
</organism>
<comment type="similarity">
    <text evidence="2">Belongs to the peptidase M14 family.</text>
</comment>
<dbReference type="Gene3D" id="3.40.630.10">
    <property type="entry name" value="Zn peptidases"/>
    <property type="match status" value="1"/>
</dbReference>
<dbReference type="GO" id="GO:0008270">
    <property type="term" value="F:zinc ion binding"/>
    <property type="evidence" value="ECO:0007669"/>
    <property type="project" value="InterPro"/>
</dbReference>
<dbReference type="GO" id="GO:0006508">
    <property type="term" value="P:proteolysis"/>
    <property type="evidence" value="ECO:0007669"/>
    <property type="project" value="InterPro"/>
</dbReference>
<comment type="caution">
    <text evidence="5">The sequence shown here is derived from an EMBL/GenBank/DDBJ whole genome shotgun (WGS) entry which is preliminary data.</text>
</comment>
<keyword evidence="6" id="KW-1185">Reference proteome</keyword>
<evidence type="ECO:0000313" key="5">
    <source>
        <dbReference type="EMBL" id="MXO89354.1"/>
    </source>
</evidence>
<dbReference type="AlphaFoldDB" id="A0A844ZP67"/>
<feature type="signal peptide" evidence="3">
    <location>
        <begin position="1"/>
        <end position="24"/>
    </location>
</feature>
<dbReference type="Pfam" id="PF18027">
    <property type="entry name" value="Pepdidase_M14_N"/>
    <property type="match status" value="1"/>
</dbReference>
<feature type="active site" description="Proton donor/acceptor" evidence="2">
    <location>
        <position position="370"/>
    </location>
</feature>
<sequence>MRFLIPAALPALFLAISSGGGASAHPAGAQQETCANRSATLDGNFPTGAYAKCEAAGAKRFTLTIAPEDDTDINCSAWYAFRLTPEHKGRVTVDLNYTKCGHRYWPKMSTDGVNWEFLPAKSVRIDGEGDDSAATIKVKLGTTPVFIAGQEILPPSVYDAWLDKLSASPDTQRRLLGKSAEGREIHAMTIAAPSGGQRETVVLVGRQHPPEITGALAMLPFVETLLGDSDLAKRYRARFETQVVPMLNPDGVVRGHWRHNTGEIDLNRDWGPFTQPETKLMQTLFNEIAEDPDRQLRLMIDFHSTQRDIFYTIPDDLPTDPPFFTRDWLARFQERMPGYEVTRDARHTAGRPISKAYVFDTYGVPGVTFELGDETDRELIKRIGEQSALAMMETLLATDPK</sequence>
<dbReference type="RefSeq" id="WP_160602765.1">
    <property type="nucleotide sequence ID" value="NZ_WTYX01000001.1"/>
</dbReference>
<dbReference type="EMBL" id="WTYX01000001">
    <property type="protein sequence ID" value="MXO89354.1"/>
    <property type="molecule type" value="Genomic_DNA"/>
</dbReference>
<evidence type="ECO:0000259" key="4">
    <source>
        <dbReference type="PROSITE" id="PS52035"/>
    </source>
</evidence>
<dbReference type="PROSITE" id="PS52035">
    <property type="entry name" value="PEPTIDASE_M14"/>
    <property type="match status" value="1"/>
</dbReference>
<keyword evidence="3" id="KW-0732">Signal</keyword>
<comment type="cofactor">
    <cofactor evidence="1">
        <name>Zn(2+)</name>
        <dbReference type="ChEBI" id="CHEBI:29105"/>
    </cofactor>
</comment>
<gene>
    <name evidence="5" type="ORF">GRI41_00815</name>
</gene>
<evidence type="ECO:0000313" key="6">
    <source>
        <dbReference type="Proteomes" id="UP000442714"/>
    </source>
</evidence>
<accession>A0A844ZP67</accession>
<evidence type="ECO:0000256" key="3">
    <source>
        <dbReference type="SAM" id="SignalP"/>
    </source>
</evidence>
<feature type="chain" id="PRO_5032579112" evidence="3">
    <location>
        <begin position="25"/>
        <end position="401"/>
    </location>
</feature>